<dbReference type="EMBL" id="JAGSOJ010000004">
    <property type="protein sequence ID" value="MCM1991907.1"/>
    <property type="molecule type" value="Genomic_DNA"/>
</dbReference>
<dbReference type="InterPro" id="IPR043135">
    <property type="entry name" value="Fur_C"/>
</dbReference>
<organism evidence="9 10">
    <name type="scientific">Oceanirhabdus seepicola</name>
    <dbReference type="NCBI Taxonomy" id="2828781"/>
    <lineage>
        <taxon>Bacteria</taxon>
        <taxon>Bacillati</taxon>
        <taxon>Bacillota</taxon>
        <taxon>Clostridia</taxon>
        <taxon>Eubacteriales</taxon>
        <taxon>Clostridiaceae</taxon>
        <taxon>Oceanirhabdus</taxon>
    </lineage>
</organism>
<dbReference type="Gene3D" id="3.30.1490.190">
    <property type="match status" value="1"/>
</dbReference>
<keyword evidence="4" id="KW-0805">Transcription regulation</keyword>
<feature type="binding site" evidence="8">
    <location>
        <position position="127"/>
    </location>
    <ligand>
        <name>Fe cation</name>
        <dbReference type="ChEBI" id="CHEBI:24875"/>
    </ligand>
</feature>
<reference evidence="9" key="2">
    <citation type="submission" date="2021-04" db="EMBL/GenBank/DDBJ databases">
        <authorList>
            <person name="Dong X."/>
        </authorList>
    </citation>
    <scope>NUCLEOTIDE SEQUENCE</scope>
    <source>
        <strain evidence="9">ZWT</strain>
    </source>
</reference>
<dbReference type="CDD" id="cd07153">
    <property type="entry name" value="Fur_like"/>
    <property type="match status" value="1"/>
</dbReference>
<dbReference type="GO" id="GO:0045892">
    <property type="term" value="P:negative regulation of DNA-templated transcription"/>
    <property type="evidence" value="ECO:0007669"/>
    <property type="project" value="TreeGrafter"/>
</dbReference>
<dbReference type="RefSeq" id="WP_250861041.1">
    <property type="nucleotide sequence ID" value="NZ_JAGSOJ010000004.1"/>
</dbReference>
<feature type="binding site" evidence="7">
    <location>
        <position position="96"/>
    </location>
    <ligand>
        <name>Zn(2+)</name>
        <dbReference type="ChEBI" id="CHEBI:29105"/>
    </ligand>
</feature>
<dbReference type="InterPro" id="IPR036388">
    <property type="entry name" value="WH-like_DNA-bd_sf"/>
</dbReference>
<evidence type="ECO:0000256" key="1">
    <source>
        <dbReference type="ARBA" id="ARBA00007957"/>
    </source>
</evidence>
<evidence type="ECO:0000256" key="7">
    <source>
        <dbReference type="PIRSR" id="PIRSR602481-1"/>
    </source>
</evidence>
<keyword evidence="10" id="KW-1185">Reference proteome</keyword>
<comment type="cofactor">
    <cofactor evidence="8">
        <name>Mn(2+)</name>
        <dbReference type="ChEBI" id="CHEBI:29035"/>
    </cofactor>
    <cofactor evidence="8">
        <name>Fe(2+)</name>
        <dbReference type="ChEBI" id="CHEBI:29033"/>
    </cofactor>
    <text evidence="8">Binds 1 Mn(2+) or Fe(2+) ion per subunit.</text>
</comment>
<dbReference type="InterPro" id="IPR036390">
    <property type="entry name" value="WH_DNA-bd_sf"/>
</dbReference>
<dbReference type="Pfam" id="PF01475">
    <property type="entry name" value="FUR"/>
    <property type="match status" value="1"/>
</dbReference>
<keyword evidence="7" id="KW-0479">Metal-binding</keyword>
<feature type="binding site" evidence="7">
    <location>
        <position position="135"/>
    </location>
    <ligand>
        <name>Zn(2+)</name>
        <dbReference type="ChEBI" id="CHEBI:29105"/>
    </ligand>
</feature>
<dbReference type="GO" id="GO:0008270">
    <property type="term" value="F:zinc ion binding"/>
    <property type="evidence" value="ECO:0007669"/>
    <property type="project" value="TreeGrafter"/>
</dbReference>
<comment type="similarity">
    <text evidence="1">Belongs to the Fur family.</text>
</comment>
<accession>A0A9J6P5P4</accession>
<dbReference type="AlphaFoldDB" id="A0A9J6P5P4"/>
<evidence type="ECO:0000313" key="10">
    <source>
        <dbReference type="Proteomes" id="UP001056429"/>
    </source>
</evidence>
<keyword evidence="3 7" id="KW-0862">Zinc</keyword>
<dbReference type="InterPro" id="IPR002481">
    <property type="entry name" value="FUR"/>
</dbReference>
<feature type="binding site" evidence="7">
    <location>
        <position position="138"/>
    </location>
    <ligand>
        <name>Zn(2+)</name>
        <dbReference type="ChEBI" id="CHEBI:29105"/>
    </ligand>
</feature>
<name>A0A9J6P5P4_9CLOT</name>
<evidence type="ECO:0000256" key="2">
    <source>
        <dbReference type="ARBA" id="ARBA00022491"/>
    </source>
</evidence>
<evidence type="ECO:0000256" key="8">
    <source>
        <dbReference type="PIRSR" id="PIRSR602481-2"/>
    </source>
</evidence>
<reference evidence="9" key="1">
    <citation type="journal article" date="2021" name="mSystems">
        <title>Bacteria and Archaea Synergistically Convert Glycine Betaine to Biogenic Methane in the Formosa Cold Seep of the South China Sea.</title>
        <authorList>
            <person name="Li L."/>
            <person name="Zhang W."/>
            <person name="Zhang S."/>
            <person name="Song L."/>
            <person name="Sun Q."/>
            <person name="Zhang H."/>
            <person name="Xiang H."/>
            <person name="Dong X."/>
        </authorList>
    </citation>
    <scope>NUCLEOTIDE SEQUENCE</scope>
    <source>
        <strain evidence="9">ZWT</strain>
    </source>
</reference>
<evidence type="ECO:0000256" key="4">
    <source>
        <dbReference type="ARBA" id="ARBA00023015"/>
    </source>
</evidence>
<evidence type="ECO:0000256" key="3">
    <source>
        <dbReference type="ARBA" id="ARBA00022833"/>
    </source>
</evidence>
<dbReference type="PANTHER" id="PTHR33202">
    <property type="entry name" value="ZINC UPTAKE REGULATION PROTEIN"/>
    <property type="match status" value="1"/>
</dbReference>
<feature type="binding site" evidence="7">
    <location>
        <position position="99"/>
    </location>
    <ligand>
        <name>Zn(2+)</name>
        <dbReference type="ChEBI" id="CHEBI:29105"/>
    </ligand>
</feature>
<keyword evidence="6" id="KW-0804">Transcription</keyword>
<gene>
    <name evidence="9" type="ORF">KDK92_19375</name>
</gene>
<proteinExistence type="inferred from homology"/>
<dbReference type="Proteomes" id="UP001056429">
    <property type="component" value="Unassembled WGS sequence"/>
</dbReference>
<keyword evidence="8" id="KW-0408">Iron</keyword>
<comment type="caution">
    <text evidence="9">The sequence shown here is derived from an EMBL/GenBank/DDBJ whole genome shotgun (WGS) entry which is preliminary data.</text>
</comment>
<protein>
    <submittedName>
        <fullName evidence="9">Transcriptional repressor</fullName>
    </submittedName>
</protein>
<dbReference type="PANTHER" id="PTHR33202:SF7">
    <property type="entry name" value="FERRIC UPTAKE REGULATION PROTEIN"/>
    <property type="match status" value="1"/>
</dbReference>
<comment type="cofactor">
    <cofactor evidence="7">
        <name>Zn(2+)</name>
        <dbReference type="ChEBI" id="CHEBI:29105"/>
    </cofactor>
    <text evidence="7">Binds 1 zinc ion per subunit.</text>
</comment>
<dbReference type="Gene3D" id="1.10.10.10">
    <property type="entry name" value="Winged helix-like DNA-binding domain superfamily/Winged helix DNA-binding domain"/>
    <property type="match status" value="1"/>
</dbReference>
<dbReference type="SUPFAM" id="SSF46785">
    <property type="entry name" value="Winged helix' DNA-binding domain"/>
    <property type="match status" value="1"/>
</dbReference>
<evidence type="ECO:0000256" key="5">
    <source>
        <dbReference type="ARBA" id="ARBA00023125"/>
    </source>
</evidence>
<dbReference type="GO" id="GO:1900376">
    <property type="term" value="P:regulation of secondary metabolite biosynthetic process"/>
    <property type="evidence" value="ECO:0007669"/>
    <property type="project" value="TreeGrafter"/>
</dbReference>
<keyword evidence="2" id="KW-0678">Repressor</keyword>
<evidence type="ECO:0000256" key="6">
    <source>
        <dbReference type="ARBA" id="ARBA00023163"/>
    </source>
</evidence>
<keyword evidence="5" id="KW-0238">DNA-binding</keyword>
<evidence type="ECO:0000313" key="9">
    <source>
        <dbReference type="EMBL" id="MCM1991907.1"/>
    </source>
</evidence>
<feature type="binding site" evidence="8">
    <location>
        <position position="111"/>
    </location>
    <ligand>
        <name>Fe cation</name>
        <dbReference type="ChEBI" id="CHEBI:24875"/>
    </ligand>
</feature>
<dbReference type="GO" id="GO:0003700">
    <property type="term" value="F:DNA-binding transcription factor activity"/>
    <property type="evidence" value="ECO:0007669"/>
    <property type="project" value="InterPro"/>
</dbReference>
<sequence>MSFENLCDLLKRNNFKLTDQRKSILFTLYENKDSLMSPEDLLVAAKKRCTKLNLSTIYRNIEALLKLDLLYKHIKDNGSTLYKLKLKDSHAHHMICTKCGKTEAVDFCPIEAFKGIIDKKQFQLTEHKLELYGHCKECSDDE</sequence>
<dbReference type="GO" id="GO:0000976">
    <property type="term" value="F:transcription cis-regulatory region binding"/>
    <property type="evidence" value="ECO:0007669"/>
    <property type="project" value="TreeGrafter"/>
</dbReference>